<dbReference type="SUPFAM" id="SSF143100">
    <property type="entry name" value="TTHA1013/TTHA0281-like"/>
    <property type="match status" value="1"/>
</dbReference>
<evidence type="ECO:0000313" key="2">
    <source>
        <dbReference type="EMBL" id="TXX67494.1"/>
    </source>
</evidence>
<proteinExistence type="predicted"/>
<comment type="caution">
    <text evidence="2">The sequence shown here is derived from an EMBL/GenBank/DDBJ whole genome shotgun (WGS) entry which is preliminary data.</text>
</comment>
<dbReference type="PANTHER" id="PTHR34504:SF2">
    <property type="entry name" value="UPF0150 PROTEIN SSL0259"/>
    <property type="match status" value="1"/>
</dbReference>
<dbReference type="EMBL" id="VSIJ01000002">
    <property type="protein sequence ID" value="TXX67494.1"/>
    <property type="molecule type" value="Genomic_DNA"/>
</dbReference>
<dbReference type="PANTHER" id="PTHR34504">
    <property type="entry name" value="ANTITOXIN HICB"/>
    <property type="match status" value="1"/>
</dbReference>
<protein>
    <submittedName>
        <fullName evidence="2">Type II toxin-antitoxin system HicB family antitoxin</fullName>
    </submittedName>
</protein>
<dbReference type="AlphaFoldDB" id="A0ABD7SRU5"/>
<dbReference type="Pfam" id="PF15919">
    <property type="entry name" value="HicB_lk_antitox"/>
    <property type="match status" value="1"/>
</dbReference>
<dbReference type="InterPro" id="IPR031807">
    <property type="entry name" value="HicB-like"/>
</dbReference>
<evidence type="ECO:0000259" key="1">
    <source>
        <dbReference type="Pfam" id="PF15919"/>
    </source>
</evidence>
<dbReference type="CDD" id="cd22231">
    <property type="entry name" value="RHH_NikR_HicB-like"/>
    <property type="match status" value="1"/>
</dbReference>
<name>A0ABD7SRU5_VIBCL</name>
<dbReference type="InterPro" id="IPR051404">
    <property type="entry name" value="TA_system_antitoxin"/>
</dbReference>
<dbReference type="Proteomes" id="UP000323819">
    <property type="component" value="Unassembled WGS sequence"/>
</dbReference>
<organism evidence="2 3">
    <name type="scientific">Vibrio cholerae</name>
    <dbReference type="NCBI Taxonomy" id="666"/>
    <lineage>
        <taxon>Bacteria</taxon>
        <taxon>Pseudomonadati</taxon>
        <taxon>Pseudomonadota</taxon>
        <taxon>Gammaproteobacteria</taxon>
        <taxon>Vibrionales</taxon>
        <taxon>Vibrionaceae</taxon>
        <taxon>Vibrio</taxon>
    </lineage>
</organism>
<dbReference type="Gene3D" id="3.30.160.250">
    <property type="match status" value="1"/>
</dbReference>
<accession>A0ABD7SRU5</accession>
<evidence type="ECO:0000313" key="3">
    <source>
        <dbReference type="Proteomes" id="UP000323819"/>
    </source>
</evidence>
<reference evidence="2 3" key="1">
    <citation type="submission" date="2019-06" db="EMBL/GenBank/DDBJ databases">
        <title>Vibrio cholerae phylogeny based on whole-genome sequencing reveals genetic diversity and population strucutre.</title>
        <authorList>
            <person name="Zhiqiu Y."/>
            <person name="Bin L."/>
            <person name="Lingyan J."/>
        </authorList>
    </citation>
    <scope>NUCLEOTIDE SEQUENCE [LARGE SCALE GENOMIC DNA]</scope>
    <source>
        <strain evidence="2 3">N2814</strain>
    </source>
</reference>
<dbReference type="RefSeq" id="WP_148521232.1">
    <property type="nucleotide sequence ID" value="NZ_JAGWDN010000017.1"/>
</dbReference>
<feature type="domain" description="HicB-like antitoxin of toxin-antitoxin system" evidence="1">
    <location>
        <begin position="3"/>
        <end position="128"/>
    </location>
</feature>
<gene>
    <name evidence="2" type="ORF">FXF03_00555</name>
</gene>
<sequence>MLYPVAIEKGNENSAFGAVFPDVAGCFAAGDSYEEALQNAREALELHFEALADMGEVPPSAATLDDHFNKPEFEGFLWALVDIDIEPYLGGAVKKNVTLPKLLLKKIDDLVKENPDYKDRSHFLQVAASREVDAVSMKQQRG</sequence>
<dbReference type="InterPro" id="IPR035069">
    <property type="entry name" value="TTHA1013/TTHA0281-like"/>
</dbReference>